<dbReference type="EMBL" id="CAJVPW010042347">
    <property type="protein sequence ID" value="CAG8750039.1"/>
    <property type="molecule type" value="Genomic_DNA"/>
</dbReference>
<protein>
    <submittedName>
        <fullName evidence="1">14602_t:CDS:1</fullName>
    </submittedName>
</protein>
<comment type="caution">
    <text evidence="1">The sequence shown here is derived from an EMBL/GenBank/DDBJ whole genome shotgun (WGS) entry which is preliminary data.</text>
</comment>
<sequence length="44" mass="4951">DTYTELLANNQTSDFIMSDARIDLTLSSIDINAISELDKTEFIL</sequence>
<gene>
    <name evidence="1" type="ORF">SPELUC_LOCUS14416</name>
</gene>
<reference evidence="1" key="1">
    <citation type="submission" date="2021-06" db="EMBL/GenBank/DDBJ databases">
        <authorList>
            <person name="Kallberg Y."/>
            <person name="Tangrot J."/>
            <person name="Rosling A."/>
        </authorList>
    </citation>
    <scope>NUCLEOTIDE SEQUENCE</scope>
    <source>
        <strain evidence="1">28 12/20/2015</strain>
    </source>
</reference>
<organism evidence="1 2">
    <name type="scientific">Cetraspora pellucida</name>
    <dbReference type="NCBI Taxonomy" id="1433469"/>
    <lineage>
        <taxon>Eukaryota</taxon>
        <taxon>Fungi</taxon>
        <taxon>Fungi incertae sedis</taxon>
        <taxon>Mucoromycota</taxon>
        <taxon>Glomeromycotina</taxon>
        <taxon>Glomeromycetes</taxon>
        <taxon>Diversisporales</taxon>
        <taxon>Gigasporaceae</taxon>
        <taxon>Cetraspora</taxon>
    </lineage>
</organism>
<evidence type="ECO:0000313" key="1">
    <source>
        <dbReference type="EMBL" id="CAG8750039.1"/>
    </source>
</evidence>
<feature type="non-terminal residue" evidence="1">
    <location>
        <position position="1"/>
    </location>
</feature>
<evidence type="ECO:0000313" key="2">
    <source>
        <dbReference type="Proteomes" id="UP000789366"/>
    </source>
</evidence>
<proteinExistence type="predicted"/>
<keyword evidence="2" id="KW-1185">Reference proteome</keyword>
<dbReference type="Proteomes" id="UP000789366">
    <property type="component" value="Unassembled WGS sequence"/>
</dbReference>
<feature type="non-terminal residue" evidence="1">
    <location>
        <position position="44"/>
    </location>
</feature>
<name>A0ACA9QL12_9GLOM</name>
<accession>A0ACA9QL12</accession>